<comment type="similarity">
    <text evidence="8">Belongs to the MenA family. Type 1 subfamily.</text>
</comment>
<gene>
    <name evidence="8" type="primary">menA</name>
    <name evidence="10" type="ORF">AVDCRST_MAG14-239</name>
</gene>
<organism evidence="10">
    <name type="scientific">uncultured Rubrobacteraceae bacterium</name>
    <dbReference type="NCBI Taxonomy" id="349277"/>
    <lineage>
        <taxon>Bacteria</taxon>
        <taxon>Bacillati</taxon>
        <taxon>Actinomycetota</taxon>
        <taxon>Rubrobacteria</taxon>
        <taxon>Rubrobacterales</taxon>
        <taxon>Rubrobacteraceae</taxon>
        <taxon>environmental samples</taxon>
    </lineage>
</organism>
<dbReference type="AlphaFoldDB" id="A0A6J4QGM0"/>
<sequence length="306" mass="32405">MNPAMRRGGIGVWWRAVRAYSFPASVAPVLVGAALALESGNALWGLLPVVLLCSVLFQAGTNAINDYFDFVRGVDEDDPYSGSSGVLTKGLLRPSEVFVYGVGLFGAGTLLGIVLLYYRGLPMLLIGVAGLLGGYLYTGGPKGYKYLALGEVLVFVLMGPLSVVGTYLALTGEVSLAVLLASLPVGSLVAAIMAINNHRDAASDRGVGVKTLSNVIGFRASRVENLILPVSAYLFVALAALFGLLSMWTLLVFLSLPLALRNLRDIWISGEESVRELTYLVVRTAQLHLLFGILLSVGITLGVLTT</sequence>
<dbReference type="InterPro" id="IPR000537">
    <property type="entry name" value="UbiA_prenyltransferase"/>
</dbReference>
<keyword evidence="4 8" id="KW-0808">Transferase</keyword>
<evidence type="ECO:0000256" key="3">
    <source>
        <dbReference type="ARBA" id="ARBA00022475"/>
    </source>
</evidence>
<feature type="transmembrane region" description="Helical" evidence="8">
    <location>
        <begin position="176"/>
        <end position="195"/>
    </location>
</feature>
<dbReference type="CDD" id="cd13962">
    <property type="entry name" value="PT_UbiA_UBIAD1"/>
    <property type="match status" value="1"/>
</dbReference>
<feature type="transmembrane region" description="Helical" evidence="8">
    <location>
        <begin position="97"/>
        <end position="117"/>
    </location>
</feature>
<evidence type="ECO:0000313" key="10">
    <source>
        <dbReference type="EMBL" id="CAA9444361.1"/>
    </source>
</evidence>
<dbReference type="InterPro" id="IPR044878">
    <property type="entry name" value="UbiA_sf"/>
</dbReference>
<evidence type="ECO:0000256" key="9">
    <source>
        <dbReference type="NCBIfam" id="TIGR00751"/>
    </source>
</evidence>
<dbReference type="UniPathway" id="UPA00079">
    <property type="reaction ID" value="UER00168"/>
</dbReference>
<feature type="transmembrane region" description="Helical" evidence="8">
    <location>
        <begin position="43"/>
        <end position="64"/>
    </location>
</feature>
<comment type="pathway">
    <text evidence="8">Quinol/quinone metabolism; menaquinone biosynthesis; menaquinol from 1,4-dihydroxy-2-naphthoate: step 1/2.</text>
</comment>
<keyword evidence="7 8" id="KW-0472">Membrane</keyword>
<dbReference type="EC" id="2.5.1.74" evidence="8 9"/>
<comment type="subcellular location">
    <subcellularLocation>
        <location evidence="8">Cell membrane</location>
        <topology evidence="8">Multi-pass membrane protein</topology>
    </subcellularLocation>
    <subcellularLocation>
        <location evidence="1">Membrane</location>
        <topology evidence="1">Multi-pass membrane protein</topology>
    </subcellularLocation>
</comment>
<dbReference type="NCBIfam" id="TIGR00751">
    <property type="entry name" value="menA"/>
    <property type="match status" value="1"/>
</dbReference>
<dbReference type="GO" id="GO:0005886">
    <property type="term" value="C:plasma membrane"/>
    <property type="evidence" value="ECO:0007669"/>
    <property type="project" value="UniProtKB-SubCell"/>
</dbReference>
<keyword evidence="3 8" id="KW-1003">Cell membrane</keyword>
<evidence type="ECO:0000256" key="5">
    <source>
        <dbReference type="ARBA" id="ARBA00022692"/>
    </source>
</evidence>
<dbReference type="Gene3D" id="1.10.357.140">
    <property type="entry name" value="UbiA prenyltransferase"/>
    <property type="match status" value="1"/>
</dbReference>
<evidence type="ECO:0000256" key="4">
    <source>
        <dbReference type="ARBA" id="ARBA00022679"/>
    </source>
</evidence>
<feature type="transmembrane region" description="Helical" evidence="8">
    <location>
        <begin position="12"/>
        <end position="37"/>
    </location>
</feature>
<reference evidence="10" key="1">
    <citation type="submission" date="2020-02" db="EMBL/GenBank/DDBJ databases">
        <authorList>
            <person name="Meier V. D."/>
        </authorList>
    </citation>
    <scope>NUCLEOTIDE SEQUENCE</scope>
    <source>
        <strain evidence="10">AVDCRST_MAG14</strain>
    </source>
</reference>
<evidence type="ECO:0000256" key="7">
    <source>
        <dbReference type="ARBA" id="ARBA00023136"/>
    </source>
</evidence>
<dbReference type="Pfam" id="PF01040">
    <property type="entry name" value="UbiA"/>
    <property type="match status" value="1"/>
</dbReference>
<comment type="catalytic activity">
    <reaction evidence="8">
        <text>an all-trans-polyprenyl diphosphate + 1,4-dihydroxy-2-naphthoate + H(+) = a 2-demethylmenaquinol + CO2 + diphosphate</text>
        <dbReference type="Rhea" id="RHEA:26478"/>
        <dbReference type="Rhea" id="RHEA-COMP:9563"/>
        <dbReference type="Rhea" id="RHEA-COMP:9564"/>
        <dbReference type="ChEBI" id="CHEBI:11173"/>
        <dbReference type="ChEBI" id="CHEBI:15378"/>
        <dbReference type="ChEBI" id="CHEBI:16526"/>
        <dbReference type="ChEBI" id="CHEBI:33019"/>
        <dbReference type="ChEBI" id="CHEBI:55437"/>
        <dbReference type="ChEBI" id="CHEBI:58914"/>
        <dbReference type="EC" id="2.5.1.74"/>
    </reaction>
</comment>
<feature type="transmembrane region" description="Helical" evidence="8">
    <location>
        <begin position="152"/>
        <end position="170"/>
    </location>
</feature>
<dbReference type="GO" id="GO:0009234">
    <property type="term" value="P:menaquinone biosynthetic process"/>
    <property type="evidence" value="ECO:0007669"/>
    <property type="project" value="UniProtKB-UniRule"/>
</dbReference>
<dbReference type="GO" id="GO:0046428">
    <property type="term" value="F:1,4-dihydroxy-2-naphthoate polyprenyltransferase activity"/>
    <property type="evidence" value="ECO:0007669"/>
    <property type="project" value="UniProtKB-UniRule"/>
</dbReference>
<evidence type="ECO:0000256" key="2">
    <source>
        <dbReference type="ARBA" id="ARBA00022428"/>
    </source>
</evidence>
<evidence type="ECO:0000256" key="8">
    <source>
        <dbReference type="HAMAP-Rule" id="MF_01937"/>
    </source>
</evidence>
<dbReference type="PANTHER" id="PTHR13929:SF0">
    <property type="entry name" value="UBIA PRENYLTRANSFERASE DOMAIN-CONTAINING PROTEIN 1"/>
    <property type="match status" value="1"/>
</dbReference>
<comment type="function">
    <text evidence="8">Conversion of 1,4-dihydroxy-2-naphthoate (DHNA) to demethylmenaquinone (DMK).</text>
</comment>
<keyword evidence="2 8" id="KW-0474">Menaquinone biosynthesis</keyword>
<accession>A0A6J4QGM0</accession>
<protein>
    <recommendedName>
        <fullName evidence="8 9">1,4-dihydroxy-2-naphthoate octaprenyltransferase</fullName>
        <shortName evidence="8">DHNA-octaprenyltransferase</shortName>
        <ecNumber evidence="8 9">2.5.1.74</ecNumber>
    </recommendedName>
</protein>
<dbReference type="InterPro" id="IPR004657">
    <property type="entry name" value="MenA"/>
</dbReference>
<keyword evidence="5 8" id="KW-0812">Transmembrane</keyword>
<name>A0A6J4QGM0_9ACTN</name>
<dbReference type="GO" id="GO:0042371">
    <property type="term" value="P:vitamin K biosynthetic process"/>
    <property type="evidence" value="ECO:0007669"/>
    <property type="project" value="TreeGrafter"/>
</dbReference>
<proteinExistence type="inferred from homology"/>
<keyword evidence="6 8" id="KW-1133">Transmembrane helix</keyword>
<dbReference type="PANTHER" id="PTHR13929">
    <property type="entry name" value="1,4-DIHYDROXY-2-NAPHTHOATE OCTAPRENYLTRANSFERASE"/>
    <property type="match status" value="1"/>
</dbReference>
<feature type="transmembrane region" description="Helical" evidence="8">
    <location>
        <begin position="123"/>
        <end position="140"/>
    </location>
</feature>
<feature type="transmembrane region" description="Helical" evidence="8">
    <location>
        <begin position="232"/>
        <end position="260"/>
    </location>
</feature>
<dbReference type="HAMAP" id="MF_01937">
    <property type="entry name" value="MenA_1"/>
    <property type="match status" value="1"/>
</dbReference>
<dbReference type="EMBL" id="CADCVG010000011">
    <property type="protein sequence ID" value="CAA9444361.1"/>
    <property type="molecule type" value="Genomic_DNA"/>
</dbReference>
<evidence type="ECO:0000256" key="1">
    <source>
        <dbReference type="ARBA" id="ARBA00004141"/>
    </source>
</evidence>
<evidence type="ECO:0000256" key="6">
    <source>
        <dbReference type="ARBA" id="ARBA00022989"/>
    </source>
</evidence>
<feature type="transmembrane region" description="Helical" evidence="8">
    <location>
        <begin position="280"/>
        <end position="304"/>
    </location>
</feature>
<dbReference type="PIRSF" id="PIRSF005355">
    <property type="entry name" value="UBIAD1"/>
    <property type="match status" value="1"/>
</dbReference>
<dbReference type="InterPro" id="IPR026046">
    <property type="entry name" value="UBIAD1"/>
</dbReference>